<organism evidence="2 3">
    <name type="scientific">Armatimonas rosea</name>
    <dbReference type="NCBI Taxonomy" id="685828"/>
    <lineage>
        <taxon>Bacteria</taxon>
        <taxon>Bacillati</taxon>
        <taxon>Armatimonadota</taxon>
        <taxon>Armatimonadia</taxon>
        <taxon>Armatimonadales</taxon>
        <taxon>Armatimonadaceae</taxon>
        <taxon>Armatimonas</taxon>
    </lineage>
</organism>
<comment type="caution">
    <text evidence="2">The sequence shown here is derived from an EMBL/GenBank/DDBJ whole genome shotgun (WGS) entry which is preliminary data.</text>
</comment>
<evidence type="ECO:0000256" key="1">
    <source>
        <dbReference type="SAM" id="MobiDB-lite"/>
    </source>
</evidence>
<protein>
    <submittedName>
        <fullName evidence="2">Uncharacterized protein</fullName>
    </submittedName>
</protein>
<keyword evidence="3" id="KW-1185">Reference proteome</keyword>
<gene>
    <name evidence="2" type="ORF">HNQ39_003984</name>
</gene>
<evidence type="ECO:0000313" key="3">
    <source>
        <dbReference type="Proteomes" id="UP000520814"/>
    </source>
</evidence>
<dbReference type="Proteomes" id="UP000520814">
    <property type="component" value="Unassembled WGS sequence"/>
</dbReference>
<sequence>MASKVAVSKVIDDLEKIINTWGENPDFSLPDGTTRQQLEQLRSEIISDNEDIEVQRTKLTGMIDRRDDKASRGNDLAVRARSGIKFTYGADSAQYKQAGGTPLSERKPRVRRSSSM</sequence>
<evidence type="ECO:0000313" key="2">
    <source>
        <dbReference type="EMBL" id="MBB6052163.1"/>
    </source>
</evidence>
<accession>A0A7W9STR8</accession>
<reference evidence="2 3" key="1">
    <citation type="submission" date="2020-08" db="EMBL/GenBank/DDBJ databases">
        <title>Genomic Encyclopedia of Type Strains, Phase IV (KMG-IV): sequencing the most valuable type-strain genomes for metagenomic binning, comparative biology and taxonomic classification.</title>
        <authorList>
            <person name="Goeker M."/>
        </authorList>
    </citation>
    <scope>NUCLEOTIDE SEQUENCE [LARGE SCALE GENOMIC DNA]</scope>
    <source>
        <strain evidence="2 3">DSM 23562</strain>
    </source>
</reference>
<dbReference type="RefSeq" id="WP_184200683.1">
    <property type="nucleotide sequence ID" value="NZ_JACHGW010000004.1"/>
</dbReference>
<dbReference type="EMBL" id="JACHGW010000004">
    <property type="protein sequence ID" value="MBB6052163.1"/>
    <property type="molecule type" value="Genomic_DNA"/>
</dbReference>
<proteinExistence type="predicted"/>
<feature type="region of interest" description="Disordered" evidence="1">
    <location>
        <begin position="95"/>
        <end position="116"/>
    </location>
</feature>
<dbReference type="AlphaFoldDB" id="A0A7W9STR8"/>
<name>A0A7W9STR8_ARMRO</name>